<protein>
    <submittedName>
        <fullName evidence="2">Uncharacterized protein</fullName>
    </submittedName>
</protein>
<proteinExistence type="predicted"/>
<evidence type="ECO:0000256" key="1">
    <source>
        <dbReference type="SAM" id="SignalP"/>
    </source>
</evidence>
<reference evidence="2 3" key="1">
    <citation type="journal article" date="2017" name="Environ. Microbiol.">
        <title>Decay of the glycolytic pathway and adaptation to intranuclear parasitism within Enterocytozoonidae microsporidia.</title>
        <authorList>
            <person name="Wiredu Boakye D."/>
            <person name="Jaroenlak P."/>
            <person name="Prachumwat A."/>
            <person name="Williams T.A."/>
            <person name="Bateman K.S."/>
            <person name="Itsathitphaisarn O."/>
            <person name="Sritunyalucksana K."/>
            <person name="Paszkiewicz K.H."/>
            <person name="Moore K.A."/>
            <person name="Stentiford G.D."/>
            <person name="Williams B.A."/>
        </authorList>
    </citation>
    <scope>NUCLEOTIDE SEQUENCE [LARGE SCALE GENOMIC DNA]</scope>
    <source>
        <strain evidence="2 3">TH1</strain>
    </source>
</reference>
<keyword evidence="1" id="KW-0732">Signal</keyword>
<dbReference type="AlphaFoldDB" id="A0A1W0E975"/>
<gene>
    <name evidence="2" type="ORF">EHP00_1612</name>
</gene>
<keyword evidence="3" id="KW-1185">Reference proteome</keyword>
<dbReference type="EMBL" id="MNPJ01000002">
    <property type="protein sequence ID" value="OQS55790.1"/>
    <property type="molecule type" value="Genomic_DNA"/>
</dbReference>
<feature type="signal peptide" evidence="1">
    <location>
        <begin position="1"/>
        <end position="15"/>
    </location>
</feature>
<evidence type="ECO:0000313" key="3">
    <source>
        <dbReference type="Proteomes" id="UP000192758"/>
    </source>
</evidence>
<name>A0A1W0E975_9MICR</name>
<dbReference type="Proteomes" id="UP000192758">
    <property type="component" value="Unassembled WGS sequence"/>
</dbReference>
<sequence>MLYLLMLFYYKIALCAYSLPNTSLFGNYGQEEFNDNEKIQEYKEIYSLTNIMLYFGKITETKDILTLLTDIKNKITKLNIENENTVEIKGKYITIDFTKNTSEMVKDGVNFLLEYFPHALIKTTRIFKRKKQTLGKFLRENMENKQFDKEELEDANILKKCMKHETLIAENPLTSLFELFLGYIKIIDFVNKEGRIAYKNNLNSNLMYQYSEQFRDLNYQLFNLGEDAKIIKNLESQNEDIKRHYPFVILYRALLDVYMDLNEEESLRGREYAFKIFELDQCDTPIKLYFYFLEQIIFEIPFNKESKFYKNNNREQNLIDTYKFLLNNKLHSYLILQRKLKDLS</sequence>
<feature type="chain" id="PRO_5012867895" evidence="1">
    <location>
        <begin position="16"/>
        <end position="344"/>
    </location>
</feature>
<dbReference type="VEuPathDB" id="MicrosporidiaDB:EHP00_1612"/>
<organism evidence="2 3">
    <name type="scientific">Ecytonucleospora hepatopenaei</name>
    <dbReference type="NCBI Taxonomy" id="646526"/>
    <lineage>
        <taxon>Eukaryota</taxon>
        <taxon>Fungi</taxon>
        <taxon>Fungi incertae sedis</taxon>
        <taxon>Microsporidia</taxon>
        <taxon>Enterocytozoonidae</taxon>
        <taxon>Ecytonucleospora</taxon>
    </lineage>
</organism>
<accession>A0A1W0E975</accession>
<comment type="caution">
    <text evidence="2">The sequence shown here is derived from an EMBL/GenBank/DDBJ whole genome shotgun (WGS) entry which is preliminary data.</text>
</comment>
<evidence type="ECO:0000313" key="2">
    <source>
        <dbReference type="EMBL" id="OQS55790.1"/>
    </source>
</evidence>